<dbReference type="InterPro" id="IPR039163">
    <property type="entry name" value="EMC7"/>
</dbReference>
<reference evidence="11" key="1">
    <citation type="submission" date="2025-08" db="UniProtKB">
        <authorList>
            <consortium name="RefSeq"/>
        </authorList>
    </citation>
    <scope>IDENTIFICATION</scope>
</reference>
<keyword evidence="10" id="KW-1185">Reference proteome</keyword>
<protein>
    <submittedName>
        <fullName evidence="11">ER membrane protein complex subunit 7</fullName>
    </submittedName>
</protein>
<proteinExistence type="inferred from homology"/>
<evidence type="ECO:0000256" key="5">
    <source>
        <dbReference type="ARBA" id="ARBA00022989"/>
    </source>
</evidence>
<accession>A0ABM0JDJ8</accession>
<keyword evidence="6 7" id="KW-0472">Membrane</keyword>
<dbReference type="GeneID" id="101858158"/>
<sequence>MSKNKGESFPALKMEEPMQVFQFLLCLFLFNWQSFGSAVEIDEIGDRSEFKIEGKVFVASKDKEWTMNSRVLVDGGEYLGFVRTDGTFVVNGVPSGSYIVEIANPNALFEALRVDITSKGKMRARRVNFLQPNLVKTVSYPLEFRERGKPVYFQKREQWRLTDFLFNPMVLTMIVPLLLIMVLPKLMNAADADTQKEMQTQMNALNNRPNMPDPAELLSNFFSGGAAAKKAVKAKPSSSSKRK</sequence>
<dbReference type="InterPro" id="IPR013784">
    <property type="entry name" value="Carb-bd-like_fold"/>
</dbReference>
<feature type="signal peptide" evidence="8">
    <location>
        <begin position="1"/>
        <end position="38"/>
    </location>
</feature>
<dbReference type="InterPro" id="IPR019008">
    <property type="entry name" value="Beta_sandwich_EMC7"/>
</dbReference>
<evidence type="ECO:0000256" key="1">
    <source>
        <dbReference type="ARBA" id="ARBA00004167"/>
    </source>
</evidence>
<evidence type="ECO:0000256" key="2">
    <source>
        <dbReference type="ARBA" id="ARBA00008880"/>
    </source>
</evidence>
<dbReference type="PANTHER" id="PTHR13605:SF4">
    <property type="entry name" value="ER MEMBRANE PROTEIN COMPLEX SUBUNIT 7"/>
    <property type="match status" value="1"/>
</dbReference>
<comment type="subcellular location">
    <subcellularLocation>
        <location evidence="1">Membrane</location>
        <topology evidence="1">Single-pass membrane protein</topology>
    </subcellularLocation>
</comment>
<dbReference type="PANTHER" id="PTHR13605">
    <property type="entry name" value="ER MEMBRANE PROTEIN COMPLEX SUBUNIT 7"/>
    <property type="match status" value="1"/>
</dbReference>
<name>A0ABM0JDJ8_APLCA</name>
<evidence type="ECO:0000256" key="7">
    <source>
        <dbReference type="SAM" id="Phobius"/>
    </source>
</evidence>
<comment type="similarity">
    <text evidence="2">Belongs to the EMC7 family.</text>
</comment>
<evidence type="ECO:0000259" key="9">
    <source>
        <dbReference type="Pfam" id="PF09430"/>
    </source>
</evidence>
<dbReference type="Proteomes" id="UP000694888">
    <property type="component" value="Unplaced"/>
</dbReference>
<dbReference type="Pfam" id="PF09430">
    <property type="entry name" value="EMC7_beta-sandw"/>
    <property type="match status" value="1"/>
</dbReference>
<feature type="transmembrane region" description="Helical" evidence="7">
    <location>
        <begin position="164"/>
        <end position="183"/>
    </location>
</feature>
<evidence type="ECO:0000256" key="6">
    <source>
        <dbReference type="ARBA" id="ARBA00023136"/>
    </source>
</evidence>
<dbReference type="RefSeq" id="XP_005091223.3">
    <property type="nucleotide sequence ID" value="XM_005091166.3"/>
</dbReference>
<keyword evidence="3 7" id="KW-0812">Transmembrane</keyword>
<feature type="domain" description="ER membrane protein complex subunit 7 beta-sandwich" evidence="9">
    <location>
        <begin position="61"/>
        <end position="171"/>
    </location>
</feature>
<evidence type="ECO:0000313" key="11">
    <source>
        <dbReference type="RefSeq" id="XP_005091223.3"/>
    </source>
</evidence>
<keyword evidence="5 7" id="KW-1133">Transmembrane helix</keyword>
<feature type="chain" id="PRO_5046135668" evidence="8">
    <location>
        <begin position="39"/>
        <end position="243"/>
    </location>
</feature>
<dbReference type="SUPFAM" id="SSF49452">
    <property type="entry name" value="Starch-binding domain-like"/>
    <property type="match status" value="1"/>
</dbReference>
<evidence type="ECO:0000256" key="8">
    <source>
        <dbReference type="SAM" id="SignalP"/>
    </source>
</evidence>
<evidence type="ECO:0000256" key="3">
    <source>
        <dbReference type="ARBA" id="ARBA00022692"/>
    </source>
</evidence>
<gene>
    <name evidence="11" type="primary">LOC101858158</name>
</gene>
<keyword evidence="4 8" id="KW-0732">Signal</keyword>
<organism evidence="10 11">
    <name type="scientific">Aplysia californica</name>
    <name type="common">California sea hare</name>
    <dbReference type="NCBI Taxonomy" id="6500"/>
    <lineage>
        <taxon>Eukaryota</taxon>
        <taxon>Metazoa</taxon>
        <taxon>Spiralia</taxon>
        <taxon>Lophotrochozoa</taxon>
        <taxon>Mollusca</taxon>
        <taxon>Gastropoda</taxon>
        <taxon>Heterobranchia</taxon>
        <taxon>Euthyneura</taxon>
        <taxon>Tectipleura</taxon>
        <taxon>Aplysiida</taxon>
        <taxon>Aplysioidea</taxon>
        <taxon>Aplysiidae</taxon>
        <taxon>Aplysia</taxon>
    </lineage>
</organism>
<evidence type="ECO:0000256" key="4">
    <source>
        <dbReference type="ARBA" id="ARBA00022729"/>
    </source>
</evidence>
<evidence type="ECO:0000313" key="10">
    <source>
        <dbReference type="Proteomes" id="UP000694888"/>
    </source>
</evidence>